<dbReference type="SUPFAM" id="SSF50044">
    <property type="entry name" value="SH3-domain"/>
    <property type="match status" value="1"/>
</dbReference>
<feature type="domain" description="Ras-associating" evidence="5">
    <location>
        <begin position="301"/>
        <end position="367"/>
    </location>
</feature>
<dbReference type="GO" id="GO:0008104">
    <property type="term" value="P:intracellular protein localization"/>
    <property type="evidence" value="ECO:0007669"/>
    <property type="project" value="TreeGrafter"/>
</dbReference>
<organism evidence="6 7">
    <name type="scientific">Synchytrium endobioticum</name>
    <dbReference type="NCBI Taxonomy" id="286115"/>
    <lineage>
        <taxon>Eukaryota</taxon>
        <taxon>Fungi</taxon>
        <taxon>Fungi incertae sedis</taxon>
        <taxon>Chytridiomycota</taxon>
        <taxon>Chytridiomycota incertae sedis</taxon>
        <taxon>Chytridiomycetes</taxon>
        <taxon>Synchytriales</taxon>
        <taxon>Synchytriaceae</taxon>
        <taxon>Synchytrium</taxon>
    </lineage>
</organism>
<dbReference type="GO" id="GO:0015630">
    <property type="term" value="C:microtubule cytoskeleton"/>
    <property type="evidence" value="ECO:0007669"/>
    <property type="project" value="TreeGrafter"/>
</dbReference>
<dbReference type="VEuPathDB" id="FungiDB:SeMB42_g04715"/>
<feature type="compositionally biased region" description="Low complexity" evidence="3">
    <location>
        <begin position="880"/>
        <end position="889"/>
    </location>
</feature>
<evidence type="ECO:0000256" key="3">
    <source>
        <dbReference type="SAM" id="MobiDB-lite"/>
    </source>
</evidence>
<feature type="region of interest" description="Disordered" evidence="3">
    <location>
        <begin position="880"/>
        <end position="943"/>
    </location>
</feature>
<proteinExistence type="predicted"/>
<dbReference type="PROSITE" id="PS50002">
    <property type="entry name" value="SH3"/>
    <property type="match status" value="1"/>
</dbReference>
<accession>A0A507CWF0</accession>
<dbReference type="GO" id="GO:0051286">
    <property type="term" value="C:cell tip"/>
    <property type="evidence" value="ECO:0007669"/>
    <property type="project" value="TreeGrafter"/>
</dbReference>
<reference evidence="6 7" key="1">
    <citation type="journal article" date="2019" name="Sci. Rep.">
        <title>Comparative genomics of chytrid fungi reveal insights into the obligate biotrophic and pathogenic lifestyle of Synchytrium endobioticum.</title>
        <authorList>
            <person name="van de Vossenberg B.T.L.H."/>
            <person name="Warris S."/>
            <person name="Nguyen H.D.T."/>
            <person name="van Gent-Pelzer M.P.E."/>
            <person name="Joly D.L."/>
            <person name="van de Geest H.C."/>
            <person name="Bonants P.J.M."/>
            <person name="Smith D.S."/>
            <person name="Levesque C.A."/>
            <person name="van der Lee T.A.J."/>
        </authorList>
    </citation>
    <scope>NUCLEOTIDE SEQUENCE [LARGE SCALE GENOMIC DNA]</scope>
    <source>
        <strain evidence="6 7">MB42</strain>
    </source>
</reference>
<dbReference type="AlphaFoldDB" id="A0A507CWF0"/>
<dbReference type="Pfam" id="PF00018">
    <property type="entry name" value="SH3_1"/>
    <property type="match status" value="1"/>
</dbReference>
<feature type="domain" description="Ras-associating" evidence="5">
    <location>
        <begin position="424"/>
        <end position="520"/>
    </location>
</feature>
<feature type="compositionally biased region" description="Polar residues" evidence="3">
    <location>
        <begin position="890"/>
        <end position="916"/>
    </location>
</feature>
<feature type="compositionally biased region" description="Low complexity" evidence="3">
    <location>
        <begin position="562"/>
        <end position="575"/>
    </location>
</feature>
<dbReference type="PROSITE" id="PS50200">
    <property type="entry name" value="RA"/>
    <property type="match status" value="2"/>
</dbReference>
<feature type="region of interest" description="Disordered" evidence="3">
    <location>
        <begin position="526"/>
        <end position="547"/>
    </location>
</feature>
<dbReference type="CDD" id="cd17043">
    <property type="entry name" value="RA"/>
    <property type="match status" value="1"/>
</dbReference>
<dbReference type="SMART" id="SM00314">
    <property type="entry name" value="RA"/>
    <property type="match status" value="2"/>
</dbReference>
<dbReference type="Proteomes" id="UP000317494">
    <property type="component" value="Unassembled WGS sequence"/>
</dbReference>
<feature type="compositionally biased region" description="Polar residues" evidence="3">
    <location>
        <begin position="16"/>
        <end position="34"/>
    </location>
</feature>
<dbReference type="InterPro" id="IPR036028">
    <property type="entry name" value="SH3-like_dom_sf"/>
</dbReference>
<evidence type="ECO:0000259" key="5">
    <source>
        <dbReference type="PROSITE" id="PS50200"/>
    </source>
</evidence>
<feature type="region of interest" description="Disordered" evidence="3">
    <location>
        <begin position="1"/>
        <end position="34"/>
    </location>
</feature>
<name>A0A507CWF0_9FUNG</name>
<feature type="compositionally biased region" description="Acidic residues" evidence="3">
    <location>
        <begin position="205"/>
        <end position="217"/>
    </location>
</feature>
<evidence type="ECO:0000313" key="7">
    <source>
        <dbReference type="Proteomes" id="UP000317494"/>
    </source>
</evidence>
<dbReference type="SMART" id="SM00326">
    <property type="entry name" value="SH3"/>
    <property type="match status" value="1"/>
</dbReference>
<keyword evidence="1 2" id="KW-0728">SH3 domain</keyword>
<evidence type="ECO:0000313" key="6">
    <source>
        <dbReference type="EMBL" id="TPX43448.1"/>
    </source>
</evidence>
<dbReference type="InterPro" id="IPR000159">
    <property type="entry name" value="RA_dom"/>
</dbReference>
<dbReference type="GO" id="GO:0007165">
    <property type="term" value="P:signal transduction"/>
    <property type="evidence" value="ECO:0007669"/>
    <property type="project" value="InterPro"/>
</dbReference>
<feature type="region of interest" description="Disordered" evidence="3">
    <location>
        <begin position="614"/>
        <end position="667"/>
    </location>
</feature>
<dbReference type="STRING" id="286115.A0A507CWF0"/>
<dbReference type="EMBL" id="QEAN01000199">
    <property type="protein sequence ID" value="TPX43448.1"/>
    <property type="molecule type" value="Genomic_DNA"/>
</dbReference>
<dbReference type="Gene3D" id="2.30.30.40">
    <property type="entry name" value="SH3 Domains"/>
    <property type="match status" value="1"/>
</dbReference>
<keyword evidence="7" id="KW-1185">Reference proteome</keyword>
<evidence type="ECO:0000259" key="4">
    <source>
        <dbReference type="PROSITE" id="PS50002"/>
    </source>
</evidence>
<feature type="compositionally biased region" description="Polar residues" evidence="3">
    <location>
        <begin position="576"/>
        <end position="590"/>
    </location>
</feature>
<protein>
    <recommendedName>
        <fullName evidence="8">SH3 domain-containing protein</fullName>
    </recommendedName>
</protein>
<dbReference type="PANTHER" id="PTHR47775">
    <property type="entry name" value="BUD SITE SELECTION PROTEIN 14"/>
    <property type="match status" value="1"/>
</dbReference>
<feature type="region of interest" description="Disordered" evidence="3">
    <location>
        <begin position="559"/>
        <end position="594"/>
    </location>
</feature>
<feature type="compositionally biased region" description="Polar residues" evidence="3">
    <location>
        <begin position="652"/>
        <end position="664"/>
    </location>
</feature>
<sequence length="959" mass="104171">MAQDTARLLPLRDDMSINSQSSTHAQAADLSPSTFFPSHSNAQSPFVHAPHSYRAAAQGEMSPSPPSPTTVRDHGSDRDDDTNDSHATINNDLVYALYTFVANLEGQVCVLKGDALHLLDDSNSYWWLIKCIKTDEIGYIPAENIETPFERLARLNKTRNVILTIPMQTDITTPQDSTGGSLDAIKRRPKVTMAEAPTMIVEHDSCDDDAATEDDTSNPDSSDGFDRDSDEWESISSSDSKLPKQRKKSFLARLLSRSTSSMTSSLASHPTDTPSKELLAATPYASKLAEEAASPITYDNDIHVLRIYAGNANLKATFKTVAIKHGMLVRDVVEEALKKFRISSANPDEYYIGVLFGDSQEKVLNSDQSFYDHVDSLRHRHLPGVADFSKLSRHVSKGGQVFSVRVNDDTNLKVLLNRRFGDEDQHLIRVFFSEFSARTEKIRYYKTISVTKATTASEIASISLRKFNILDTLSTYRYKICSVIRGAEQLLDDDINIYEILAKADSEGKDVTFVLTRELLEGATPLPPGVVSATADTEPYGSLTTGADVETLLTSKPRFLESPSMSGSSSLNNLSATPSMESVTSATQGDGWSKKSAPLSSLSVNAGCNNCDNDTLASSPSTSPRNESASATSEAIDMKNSTKSLFDPLPRTFSTKHNSNSTIAPSPLSVGHVIASNSSSTISSSVASPAISLSTSKGIPSPSKDIYPAEYLLLPSRMSPVQSRADSSRLLRNSSNSSTITSPSSFASINGVSSIPSTSSAPPVLELPNFSPISVDKFSSTMQQYDIMEQYLNEILKETSDTTRLEELESKLKHHIDIKLNTNIPPMSNAKRNSLRQEVLRRLSSSGSSPTNGTGETVTKGNALLKEVYADWEAYLSSVPSTPTTPSKTNDASPVQNTYSPITPMTDYSSSESKFSPISDVERGDSRNGSPRRSASREGDKIFGADLEELLTSALSTSI</sequence>
<dbReference type="Gene3D" id="3.10.20.90">
    <property type="entry name" value="Phosphatidylinositol 3-kinase Catalytic Subunit, Chain A, domain 1"/>
    <property type="match status" value="2"/>
</dbReference>
<dbReference type="Pfam" id="PF00788">
    <property type="entry name" value="RA"/>
    <property type="match status" value="2"/>
</dbReference>
<feature type="compositionally biased region" description="Polar residues" evidence="3">
    <location>
        <begin position="614"/>
        <end position="644"/>
    </location>
</feature>
<comment type="caution">
    <text evidence="6">The sequence shown here is derived from an EMBL/GenBank/DDBJ whole genome shotgun (WGS) entry which is preliminary data.</text>
</comment>
<feature type="region of interest" description="Disordered" evidence="3">
    <location>
        <begin position="724"/>
        <end position="743"/>
    </location>
</feature>
<dbReference type="SUPFAM" id="SSF54236">
    <property type="entry name" value="Ubiquitin-like"/>
    <property type="match status" value="2"/>
</dbReference>
<gene>
    <name evidence="6" type="ORF">SeMB42_g04715</name>
</gene>
<evidence type="ECO:0008006" key="8">
    <source>
        <dbReference type="Google" id="ProtNLM"/>
    </source>
</evidence>
<feature type="region of interest" description="Disordered" evidence="3">
    <location>
        <begin position="51"/>
        <end position="86"/>
    </location>
</feature>
<dbReference type="PANTHER" id="PTHR47775:SF1">
    <property type="entry name" value="BUD SITE SELECTION PROTEIN 14"/>
    <property type="match status" value="1"/>
</dbReference>
<evidence type="ECO:0000256" key="2">
    <source>
        <dbReference type="PROSITE-ProRule" id="PRU00192"/>
    </source>
</evidence>
<evidence type="ECO:0000256" key="1">
    <source>
        <dbReference type="ARBA" id="ARBA00022443"/>
    </source>
</evidence>
<dbReference type="GO" id="GO:0030950">
    <property type="term" value="P:establishment or maintenance of actin cytoskeleton polarity"/>
    <property type="evidence" value="ECO:0007669"/>
    <property type="project" value="TreeGrafter"/>
</dbReference>
<feature type="domain" description="SH3" evidence="4">
    <location>
        <begin position="89"/>
        <end position="150"/>
    </location>
</feature>
<feature type="region of interest" description="Disordered" evidence="3">
    <location>
        <begin position="193"/>
        <end position="244"/>
    </location>
</feature>
<dbReference type="InterPro" id="IPR001452">
    <property type="entry name" value="SH3_domain"/>
</dbReference>
<dbReference type="InterPro" id="IPR053039">
    <property type="entry name" value="Polarity_Bud-Selection_Reg"/>
</dbReference>
<dbReference type="InterPro" id="IPR029071">
    <property type="entry name" value="Ubiquitin-like_domsf"/>
</dbReference>